<keyword evidence="2" id="KW-0472">Membrane</keyword>
<keyword evidence="2" id="KW-0812">Transmembrane</keyword>
<protein>
    <submittedName>
        <fullName evidence="3">TPR repeat-containing protein</fullName>
    </submittedName>
</protein>
<reference evidence="3 4" key="1">
    <citation type="submission" date="2017-01" db="EMBL/GenBank/DDBJ databases">
        <title>Draft genome sequence of Diplodia seriata F98.1, a fungal species involved in grapevine trunk diseases.</title>
        <authorList>
            <person name="Robert-Siegwald G."/>
            <person name="Vallet J."/>
            <person name="Abou-Mansour E."/>
            <person name="Xu J."/>
            <person name="Rey P."/>
            <person name="Bertsch C."/>
            <person name="Rego C."/>
            <person name="Larignon P."/>
            <person name="Fontaine F."/>
            <person name="Lebrun M.-H."/>
        </authorList>
    </citation>
    <scope>NUCLEOTIDE SEQUENCE [LARGE SCALE GENOMIC DNA]</scope>
    <source>
        <strain evidence="3 4">F98.1</strain>
    </source>
</reference>
<dbReference type="PANTHER" id="PTHR28142">
    <property type="entry name" value="MITOCHONDRIAL INNER MEMBRANE I-AAA PROTEASE SUPERCOMPLEX SUBUNIT MGR3-RELATED"/>
    <property type="match status" value="1"/>
</dbReference>
<dbReference type="InterPro" id="IPR011990">
    <property type="entry name" value="TPR-like_helical_dom_sf"/>
</dbReference>
<dbReference type="PANTHER" id="PTHR28142:SF1">
    <property type="entry name" value="MITOCHONDRIAL INNER MEMBRANE I-AAA PROTEASE SUPERCOMPLEX SUBUNIT MGR3-RELATED"/>
    <property type="match status" value="1"/>
</dbReference>
<dbReference type="GO" id="GO:0031942">
    <property type="term" value="C:i-AAA complex"/>
    <property type="evidence" value="ECO:0007669"/>
    <property type="project" value="TreeGrafter"/>
</dbReference>
<feature type="transmembrane region" description="Helical" evidence="2">
    <location>
        <begin position="72"/>
        <end position="93"/>
    </location>
</feature>
<comment type="caution">
    <text evidence="3">The sequence shown here is derived from an EMBL/GenBank/DDBJ whole genome shotgun (WGS) entry which is preliminary data.</text>
</comment>
<dbReference type="SUPFAM" id="SSF48452">
    <property type="entry name" value="TPR-like"/>
    <property type="match status" value="1"/>
</dbReference>
<dbReference type="Gene3D" id="1.25.40.10">
    <property type="entry name" value="Tetratricopeptide repeat domain"/>
    <property type="match status" value="1"/>
</dbReference>
<dbReference type="GO" id="GO:0006515">
    <property type="term" value="P:protein quality control for misfolded or incompletely synthesized proteins"/>
    <property type="evidence" value="ECO:0007669"/>
    <property type="project" value="TreeGrafter"/>
</dbReference>
<dbReference type="InterPro" id="IPR040201">
    <property type="entry name" value="Mrg3-like"/>
</dbReference>
<proteinExistence type="predicted"/>
<name>A0A1S8BBN8_9PEZI</name>
<dbReference type="AlphaFoldDB" id="A0A1S8BBN8"/>
<gene>
    <name evidence="3" type="ORF">BK809_0001940</name>
</gene>
<dbReference type="STRING" id="420778.A0A1S8BBN8"/>
<dbReference type="Proteomes" id="UP000190776">
    <property type="component" value="Unassembled WGS sequence"/>
</dbReference>
<dbReference type="GO" id="GO:0051787">
    <property type="term" value="F:misfolded protein binding"/>
    <property type="evidence" value="ECO:0007669"/>
    <property type="project" value="TreeGrafter"/>
</dbReference>
<keyword evidence="2" id="KW-1133">Transmembrane helix</keyword>
<dbReference type="OrthoDB" id="10050400at2759"/>
<feature type="compositionally biased region" description="Low complexity" evidence="1">
    <location>
        <begin position="17"/>
        <end position="40"/>
    </location>
</feature>
<evidence type="ECO:0000256" key="2">
    <source>
        <dbReference type="SAM" id="Phobius"/>
    </source>
</evidence>
<organism evidence="3 4">
    <name type="scientific">Diplodia seriata</name>
    <dbReference type="NCBI Taxonomy" id="420778"/>
    <lineage>
        <taxon>Eukaryota</taxon>
        <taxon>Fungi</taxon>
        <taxon>Dikarya</taxon>
        <taxon>Ascomycota</taxon>
        <taxon>Pezizomycotina</taxon>
        <taxon>Dothideomycetes</taxon>
        <taxon>Dothideomycetes incertae sedis</taxon>
        <taxon>Botryosphaeriales</taxon>
        <taxon>Botryosphaeriaceae</taxon>
        <taxon>Diplodia</taxon>
    </lineage>
</organism>
<evidence type="ECO:0000313" key="3">
    <source>
        <dbReference type="EMBL" id="OMP84836.1"/>
    </source>
</evidence>
<sequence>MLSRAACRTALRSARRLPAARPPATANARTFTTKAPTRPRLLPPSPSSRLGRRNGSTIEGAKILFKKHPISMTVVSAVILFGFGVLIYAPYVYHYYIVGAFHNFPEPVAKKLRRALYFSQERSLDPKLAIKYYREALAAADEEGMDPFSNEVLGIKFQLASLFEQLQNYQRAIDILEIVRRDCLRWVDEFGDKHWNDGKRTRVLGKTIGISVKLGDLYSNQYIQDTDKAGEKLIWAVETVLREKIRREKEGVKEGEGDWITDEEMGASMEALAHHYEGLDQHYLATPLFLQALTAANPKSCHAATLMNNLAISISQQRPPPGFGTPVNNISPPISPSNPSTPAPLHTLPPVTEQARQWATKAVNLASSLAPPERDEECDLACAVATHNLGEFAEMEGRISEARRRYTEASSLAKAIGFEDGYQNSEEGIKRLNGKEDK</sequence>
<accession>A0A1S8BBN8</accession>
<evidence type="ECO:0000256" key="1">
    <source>
        <dbReference type="SAM" id="MobiDB-lite"/>
    </source>
</evidence>
<dbReference type="CDD" id="cd24145">
    <property type="entry name" value="Mgr3-like"/>
    <property type="match status" value="1"/>
</dbReference>
<evidence type="ECO:0000313" key="4">
    <source>
        <dbReference type="Proteomes" id="UP000190776"/>
    </source>
</evidence>
<feature type="region of interest" description="Disordered" evidence="1">
    <location>
        <begin position="17"/>
        <end position="54"/>
    </location>
</feature>
<dbReference type="EMBL" id="MSZU01000087">
    <property type="protein sequence ID" value="OMP84836.1"/>
    <property type="molecule type" value="Genomic_DNA"/>
</dbReference>